<gene>
    <name evidence="2" type="ORF">GCM10009775_01110</name>
</gene>
<name>A0ABN2P4F6_9MICO</name>
<sequence>MTADPTDRLLAPYRAVRRVAAPADGPWSGVLVRTPAGVSGVLVEADSLTDDWAGWDAAADGHIAAPLDLVRTSHGHQVLLPVCGERLADFLTRRRDAGCPVSRGEAVTIGVSLVRAIAELGHRMHTTCGEWWLTDDRRPVFAADAGERGAADETIDVVRGLAAEASDLPWHLLDELLTRERISDRDCVRVEDELFSHAAAEPLADAPLAVRRSLATLSPGHPPLRVHEPDREHELAASGGWMDHLTRHVDVGLADAVSRATTGLWRRVSVRGSGRRRSPWLVAAAVGAVVLAGGLLWPATGAEPVAADPRASPSPAADGTPSPSADATGSTDGQSPAPEPAAAGDDLTGIVAELLSARTVCREETSCLADVVVPGADVFPEGVIDLDARERTLTIVDEFGGVAVLRADDASGALASQLIVVQQDGRRWLLRDVYVAQQP</sequence>
<evidence type="ECO:0000313" key="2">
    <source>
        <dbReference type="EMBL" id="GAA1912290.1"/>
    </source>
</evidence>
<protein>
    <submittedName>
        <fullName evidence="2">Uncharacterized protein</fullName>
    </submittedName>
</protein>
<accession>A0ABN2P4F6</accession>
<dbReference type="EMBL" id="BAAAOF010000001">
    <property type="protein sequence ID" value="GAA1912290.1"/>
    <property type="molecule type" value="Genomic_DNA"/>
</dbReference>
<comment type="caution">
    <text evidence="2">The sequence shown here is derived from an EMBL/GenBank/DDBJ whole genome shotgun (WGS) entry which is preliminary data.</text>
</comment>
<dbReference type="Proteomes" id="UP001501343">
    <property type="component" value="Unassembled WGS sequence"/>
</dbReference>
<feature type="compositionally biased region" description="Low complexity" evidence="1">
    <location>
        <begin position="305"/>
        <end position="318"/>
    </location>
</feature>
<evidence type="ECO:0000313" key="3">
    <source>
        <dbReference type="Proteomes" id="UP001501343"/>
    </source>
</evidence>
<feature type="region of interest" description="Disordered" evidence="1">
    <location>
        <begin position="305"/>
        <end position="343"/>
    </location>
</feature>
<evidence type="ECO:0000256" key="1">
    <source>
        <dbReference type="SAM" id="MobiDB-lite"/>
    </source>
</evidence>
<dbReference type="RefSeq" id="WP_248149773.1">
    <property type="nucleotide sequence ID" value="NZ_BAAAOF010000001.1"/>
</dbReference>
<feature type="compositionally biased region" description="Polar residues" evidence="1">
    <location>
        <begin position="321"/>
        <end position="334"/>
    </location>
</feature>
<organism evidence="2 3">
    <name type="scientific">Microbacterium aoyamense</name>
    <dbReference type="NCBI Taxonomy" id="344166"/>
    <lineage>
        <taxon>Bacteria</taxon>
        <taxon>Bacillati</taxon>
        <taxon>Actinomycetota</taxon>
        <taxon>Actinomycetes</taxon>
        <taxon>Micrococcales</taxon>
        <taxon>Microbacteriaceae</taxon>
        <taxon>Microbacterium</taxon>
    </lineage>
</organism>
<keyword evidence="3" id="KW-1185">Reference proteome</keyword>
<proteinExistence type="predicted"/>
<reference evidence="2 3" key="1">
    <citation type="journal article" date="2019" name="Int. J. Syst. Evol. Microbiol.">
        <title>The Global Catalogue of Microorganisms (GCM) 10K type strain sequencing project: providing services to taxonomists for standard genome sequencing and annotation.</title>
        <authorList>
            <consortium name="The Broad Institute Genomics Platform"/>
            <consortium name="The Broad Institute Genome Sequencing Center for Infectious Disease"/>
            <person name="Wu L."/>
            <person name="Ma J."/>
        </authorList>
    </citation>
    <scope>NUCLEOTIDE SEQUENCE [LARGE SCALE GENOMIC DNA]</scope>
    <source>
        <strain evidence="2 3">JCM 14900</strain>
    </source>
</reference>